<feature type="region of interest" description="Disordered" evidence="1">
    <location>
        <begin position="1"/>
        <end position="134"/>
    </location>
</feature>
<evidence type="ECO:0000313" key="2">
    <source>
        <dbReference type="EMBL" id="KAL2731562.1"/>
    </source>
</evidence>
<evidence type="ECO:0000256" key="1">
    <source>
        <dbReference type="SAM" id="MobiDB-lite"/>
    </source>
</evidence>
<feature type="compositionally biased region" description="Gly residues" evidence="1">
    <location>
        <begin position="85"/>
        <end position="112"/>
    </location>
</feature>
<dbReference type="EMBL" id="JAYRBN010000076">
    <property type="protein sequence ID" value="KAL2731562.1"/>
    <property type="molecule type" value="Genomic_DNA"/>
</dbReference>
<keyword evidence="3" id="KW-1185">Reference proteome</keyword>
<name>A0ABD2BFN6_VESMC</name>
<dbReference type="AlphaFoldDB" id="A0ABD2BFN6"/>
<comment type="caution">
    <text evidence="2">The sequence shown here is derived from an EMBL/GenBank/DDBJ whole genome shotgun (WGS) entry which is preliminary data.</text>
</comment>
<proteinExistence type="predicted"/>
<reference evidence="2 3" key="1">
    <citation type="journal article" date="2024" name="Ann. Entomol. Soc. Am.">
        <title>Genomic analyses of the southern and eastern yellowjacket wasps (Hymenoptera: Vespidae) reveal evolutionary signatures of social life.</title>
        <authorList>
            <person name="Catto M.A."/>
            <person name="Caine P.B."/>
            <person name="Orr S.E."/>
            <person name="Hunt B.G."/>
            <person name="Goodisman M.A.D."/>
        </authorList>
    </citation>
    <scope>NUCLEOTIDE SEQUENCE [LARGE SCALE GENOMIC DNA]</scope>
    <source>
        <strain evidence="2">232</strain>
        <tissue evidence="2">Head and thorax</tissue>
    </source>
</reference>
<organism evidence="2 3">
    <name type="scientific">Vespula maculifrons</name>
    <name type="common">Eastern yellow jacket</name>
    <name type="synonym">Wasp</name>
    <dbReference type="NCBI Taxonomy" id="7453"/>
    <lineage>
        <taxon>Eukaryota</taxon>
        <taxon>Metazoa</taxon>
        <taxon>Ecdysozoa</taxon>
        <taxon>Arthropoda</taxon>
        <taxon>Hexapoda</taxon>
        <taxon>Insecta</taxon>
        <taxon>Pterygota</taxon>
        <taxon>Neoptera</taxon>
        <taxon>Endopterygota</taxon>
        <taxon>Hymenoptera</taxon>
        <taxon>Apocrita</taxon>
        <taxon>Aculeata</taxon>
        <taxon>Vespoidea</taxon>
        <taxon>Vespidae</taxon>
        <taxon>Vespinae</taxon>
        <taxon>Vespula</taxon>
    </lineage>
</organism>
<sequence>MTHHRVEFKALNEKHARAFSRERISHRAPPLPAVPSAVATPPTPPASTPAAVATPPTHTHPTSPPRRPLLYGLGLQVTEWLFSGDGDGGGGGGDGGSGGSNGGGSRGGGGDGCENSSVPERQEWDRASEGGSGA</sequence>
<protein>
    <submittedName>
        <fullName evidence="2">Uncharacterized protein</fullName>
    </submittedName>
</protein>
<dbReference type="Proteomes" id="UP001607303">
    <property type="component" value="Unassembled WGS sequence"/>
</dbReference>
<feature type="compositionally biased region" description="Basic and acidic residues" evidence="1">
    <location>
        <begin position="1"/>
        <end position="25"/>
    </location>
</feature>
<feature type="compositionally biased region" description="Low complexity" evidence="1">
    <location>
        <begin position="48"/>
        <end position="61"/>
    </location>
</feature>
<accession>A0ABD2BFN6</accession>
<gene>
    <name evidence="2" type="ORF">V1477_015385</name>
</gene>
<evidence type="ECO:0000313" key="3">
    <source>
        <dbReference type="Proteomes" id="UP001607303"/>
    </source>
</evidence>